<dbReference type="Proteomes" id="UP000306192">
    <property type="component" value="Unassembled WGS sequence"/>
</dbReference>
<evidence type="ECO:0000259" key="2">
    <source>
        <dbReference type="Pfam" id="PF13683"/>
    </source>
</evidence>
<feature type="transmembrane region" description="Helical" evidence="1">
    <location>
        <begin position="161"/>
        <end position="183"/>
    </location>
</feature>
<dbReference type="InterPro" id="IPR012337">
    <property type="entry name" value="RNaseH-like_sf"/>
</dbReference>
<dbReference type="EMBL" id="QYRT01000004">
    <property type="protein sequence ID" value="TIH40155.1"/>
    <property type="molecule type" value="Genomic_DNA"/>
</dbReference>
<evidence type="ECO:0000256" key="1">
    <source>
        <dbReference type="SAM" id="Phobius"/>
    </source>
</evidence>
<dbReference type="GO" id="GO:0005886">
    <property type="term" value="C:plasma membrane"/>
    <property type="evidence" value="ECO:0007669"/>
    <property type="project" value="UniProtKB-SubCell"/>
</dbReference>
<sequence>MMRNVGTVIRYEILNASRDRLPRTLLAVFLGMIAASSIIGWLTNQTVTAVYNQVLQDGLTIAPNPFTGVSPLRYMSNTVIYLVLIGALLASVAGVQATLRDRKMNTSDLVLSRPMSSVGYLAGKLAGQGAWLAIVLVISAATNWISIGVITGSLLPATNALQIMLFYTTGWAFLMGFVSIGMISGLRSKSEATALLLPILLWAVLVFVVPQLGTAAHPVSLLNPVATEHTERLADAEVVVSVGSEGDSYDNAMAEAFNPLFKAKLIRDRGPRRVIDDLEIAVDEYIDWFNQRRLHGDVGPIPPIEKENDYYSQVPVSHMRERVK</sequence>
<dbReference type="AlphaFoldDB" id="A0A4T2C6V4"/>
<dbReference type="SUPFAM" id="SSF53098">
    <property type="entry name" value="Ribonuclease H-like"/>
    <property type="match status" value="1"/>
</dbReference>
<dbReference type="Pfam" id="PF13683">
    <property type="entry name" value="rve_3"/>
    <property type="match status" value="1"/>
</dbReference>
<feature type="domain" description="Integrase catalytic" evidence="2">
    <location>
        <begin position="241"/>
        <end position="303"/>
    </location>
</feature>
<keyword evidence="1" id="KW-0472">Membrane</keyword>
<proteinExistence type="predicted"/>
<gene>
    <name evidence="3" type="ORF">D4765_03250</name>
</gene>
<feature type="transmembrane region" description="Helical" evidence="1">
    <location>
        <begin position="79"/>
        <end position="99"/>
    </location>
</feature>
<dbReference type="Pfam" id="PF12679">
    <property type="entry name" value="ABC2_membrane_2"/>
    <property type="match status" value="1"/>
</dbReference>
<protein>
    <recommendedName>
        <fullName evidence="2">Integrase catalytic domain-containing protein</fullName>
    </recommendedName>
</protein>
<evidence type="ECO:0000313" key="3">
    <source>
        <dbReference type="EMBL" id="TIH40155.1"/>
    </source>
</evidence>
<keyword evidence="1" id="KW-0812">Transmembrane</keyword>
<keyword evidence="4" id="KW-1185">Reference proteome</keyword>
<feature type="transmembrane region" description="Helical" evidence="1">
    <location>
        <begin position="130"/>
        <end position="155"/>
    </location>
</feature>
<dbReference type="GO" id="GO:0140359">
    <property type="term" value="F:ABC-type transporter activity"/>
    <property type="evidence" value="ECO:0007669"/>
    <property type="project" value="InterPro"/>
</dbReference>
<dbReference type="GO" id="GO:0015074">
    <property type="term" value="P:DNA integration"/>
    <property type="evidence" value="ECO:0007669"/>
    <property type="project" value="InterPro"/>
</dbReference>
<dbReference type="PANTHER" id="PTHR43471">
    <property type="entry name" value="ABC TRANSPORTER PERMEASE"/>
    <property type="match status" value="1"/>
</dbReference>
<feature type="transmembrane region" description="Helical" evidence="1">
    <location>
        <begin position="195"/>
        <end position="213"/>
    </location>
</feature>
<organism evidence="3 4">
    <name type="scientific">Subtercola vilae</name>
    <dbReference type="NCBI Taxonomy" id="2056433"/>
    <lineage>
        <taxon>Bacteria</taxon>
        <taxon>Bacillati</taxon>
        <taxon>Actinomycetota</taxon>
        <taxon>Actinomycetes</taxon>
        <taxon>Micrococcales</taxon>
        <taxon>Microbacteriaceae</taxon>
        <taxon>Subtercola</taxon>
    </lineage>
</organism>
<dbReference type="InterPro" id="IPR001584">
    <property type="entry name" value="Integrase_cat-core"/>
</dbReference>
<accession>A0A4T2C6V4</accession>
<name>A0A4T2C6V4_9MICO</name>
<comment type="caution">
    <text evidence="3">The sequence shown here is derived from an EMBL/GenBank/DDBJ whole genome shotgun (WGS) entry which is preliminary data.</text>
</comment>
<reference evidence="3 4" key="1">
    <citation type="journal article" date="2019" name="Microorganisms">
        <title>Systematic Affiliation and Genome Analysis of Subtercola vilae DB165(T) with Particular Emphasis on Cold Adaptation of an Isolate from a High-Altitude Cold Volcano Lake.</title>
        <authorList>
            <person name="Villalobos A.S."/>
            <person name="Wiese J."/>
            <person name="Imhoff J.F."/>
            <person name="Dorador C."/>
            <person name="Keller A."/>
            <person name="Hentschel U."/>
        </authorList>
    </citation>
    <scope>NUCLEOTIDE SEQUENCE [LARGE SCALE GENOMIC DNA]</scope>
    <source>
        <strain evidence="3 4">DB165</strain>
    </source>
</reference>
<feature type="transmembrane region" description="Helical" evidence="1">
    <location>
        <begin position="21"/>
        <end position="42"/>
    </location>
</feature>
<keyword evidence="1" id="KW-1133">Transmembrane helix</keyword>
<evidence type="ECO:0000313" key="4">
    <source>
        <dbReference type="Proteomes" id="UP000306192"/>
    </source>
</evidence>